<dbReference type="PANTHER" id="PTHR22781:SF12">
    <property type="entry name" value="AP-3 COMPLEX SUBUNIT DELTA-1"/>
    <property type="match status" value="1"/>
</dbReference>
<keyword evidence="4" id="KW-0677">Repeat</keyword>
<dbReference type="InterPro" id="IPR016024">
    <property type="entry name" value="ARM-type_fold"/>
</dbReference>
<comment type="caution">
    <text evidence="9">The sequence shown here is derived from an EMBL/GenBank/DDBJ whole genome shotgun (WGS) entry which is preliminary data.</text>
</comment>
<sequence length="968" mass="105806">MVFEKSLTAMVKGIRAHRGNESEYINTSIAEIKKEIQSTNMATKSMAILKLAYLTMLGYDMTWATFAVVEVMSTNRFGTKRPGYLASSISFTEQTAVGLLTINLFKKDFGSQSQYETGMAINCLSNICSAEISRDIITDLMSLLSSSRAYLRKKTVLCLYRIFLKDPPALKTCFPKLKDRLGDEDQGVLTATVNTFLELARKNARNYLSLVPQLYHILVKTTNNWLSIKLLKVFQLLSPLEPRLPAKLVEPLTNILNTTKAQSVEFEAIRCVVRTMPEGTAIVALAIEKLQVFLNSSDRNLRFLALDLYKEVVEKFKANTSLTELHDKVLTSIEESDVTARRVALQLLDRIVNPSNFQEAVQRLLEFSRKAMPNDEFIGTILSMAARDRYALVEDFAWYLLILGEIGRNMDSSYGSTVAEQFVDICVRVPQVRPYAVTLALSLLDAPAEAENTLSLCTPMVGACAWLLGEYNGEMEKPSEAQFLSGAKVLLTSRSLQVLDAATQTQCIWAATKLYLSAPEHAPAAVPELHELLNSHLPSFVRSTHLDVSERATLSLNMSSFYKADAAGIAAAKDLLAEPLLPVKADAQAQVPLSIDLEEPFFVVEEAQASFMPVRADPKDPYALASTYKDDLGILAAREEVPAPAAAAATSSMYYLGSNTTSATAETEAPEAAPEVKDPLAQMRERLEAQRAAAPKYQVMREDVAAPGPGPAGPGPSIGQAPASSSTCAIPIPPEKELADLQGRLWTVCHRGQHVAVYVCVRSPHLRKRQIRLDLRCERLDASLEIADVALQFSQVQVESSVCGRIVLCSGPLQQRSAKVKANLDSSPFVAPGVFDLRCELEYTVKNDGGEAEAQKVPVELRLPATTFLVPQALGEDAMSDYISENPELLSHQTSQAVSFEKSVSDLPMLVGRCAGLCHFHGIQQASGQDMKFILVAATLPATATPLEGQSAAPSNALVICRCAALVR</sequence>
<dbReference type="InterPro" id="IPR011989">
    <property type="entry name" value="ARM-like"/>
</dbReference>
<dbReference type="SUPFAM" id="SSF48371">
    <property type="entry name" value="ARM repeat"/>
    <property type="match status" value="1"/>
</dbReference>
<dbReference type="InterPro" id="IPR017105">
    <property type="entry name" value="AP3_complex_dsu"/>
</dbReference>
<dbReference type="Gene3D" id="1.25.10.10">
    <property type="entry name" value="Leucine-rich Repeat Variant"/>
    <property type="match status" value="1"/>
</dbReference>
<evidence type="ECO:0000256" key="2">
    <source>
        <dbReference type="ARBA" id="ARBA00006613"/>
    </source>
</evidence>
<evidence type="ECO:0000256" key="3">
    <source>
        <dbReference type="ARBA" id="ARBA00022448"/>
    </source>
</evidence>
<dbReference type="Pfam" id="PF01602">
    <property type="entry name" value="Adaptin_N"/>
    <property type="match status" value="1"/>
</dbReference>
<dbReference type="AlphaFoldDB" id="A0A9P1BI99"/>
<proteinExistence type="inferred from homology"/>
<dbReference type="GO" id="GO:0006623">
    <property type="term" value="P:protein targeting to vacuole"/>
    <property type="evidence" value="ECO:0007669"/>
    <property type="project" value="TreeGrafter"/>
</dbReference>
<evidence type="ECO:0000259" key="8">
    <source>
        <dbReference type="Pfam" id="PF01602"/>
    </source>
</evidence>
<keyword evidence="3" id="KW-0813">Transport</keyword>
<gene>
    <name evidence="9" type="ORF">C1SCF055_LOCUS2352</name>
</gene>
<evidence type="ECO:0000313" key="11">
    <source>
        <dbReference type="EMBL" id="CAL4761218.1"/>
    </source>
</evidence>
<evidence type="ECO:0000256" key="4">
    <source>
        <dbReference type="ARBA" id="ARBA00022737"/>
    </source>
</evidence>
<dbReference type="GO" id="GO:0030123">
    <property type="term" value="C:AP-3 adaptor complex"/>
    <property type="evidence" value="ECO:0007669"/>
    <property type="project" value="InterPro"/>
</dbReference>
<protein>
    <submittedName>
        <fullName evidence="11">AP-3 complex subunit delta-1</fullName>
    </submittedName>
</protein>
<evidence type="ECO:0000313" key="12">
    <source>
        <dbReference type="Proteomes" id="UP001152797"/>
    </source>
</evidence>
<comment type="subcellular location">
    <subcellularLocation>
        <location evidence="1">Endomembrane system</location>
    </subcellularLocation>
</comment>
<dbReference type="EMBL" id="CAMXCT020000106">
    <property type="protein sequence ID" value="CAL1127281.1"/>
    <property type="molecule type" value="Genomic_DNA"/>
</dbReference>
<keyword evidence="12" id="KW-1185">Reference proteome</keyword>
<comment type="similarity">
    <text evidence="2">Belongs to the adaptor complexes large subunit family.</text>
</comment>
<evidence type="ECO:0000256" key="1">
    <source>
        <dbReference type="ARBA" id="ARBA00004308"/>
    </source>
</evidence>
<accession>A0A9P1BI99</accession>
<evidence type="ECO:0000256" key="5">
    <source>
        <dbReference type="ARBA" id="ARBA00022927"/>
    </source>
</evidence>
<dbReference type="Proteomes" id="UP001152797">
    <property type="component" value="Unassembled WGS sequence"/>
</dbReference>
<feature type="compositionally biased region" description="Low complexity" evidence="7">
    <location>
        <begin position="715"/>
        <end position="726"/>
    </location>
</feature>
<keyword evidence="6" id="KW-0472">Membrane</keyword>
<feature type="domain" description="Clathrin/coatomer adaptor adaptin-like N-terminal" evidence="8">
    <location>
        <begin position="22"/>
        <end position="559"/>
    </location>
</feature>
<reference evidence="9" key="1">
    <citation type="submission" date="2022-10" db="EMBL/GenBank/DDBJ databases">
        <authorList>
            <person name="Chen Y."/>
            <person name="Dougan E. K."/>
            <person name="Chan C."/>
            <person name="Rhodes N."/>
            <person name="Thang M."/>
        </authorList>
    </citation>
    <scope>NUCLEOTIDE SEQUENCE</scope>
</reference>
<dbReference type="GO" id="GO:0006896">
    <property type="term" value="P:Golgi to vacuole transport"/>
    <property type="evidence" value="ECO:0007669"/>
    <property type="project" value="TreeGrafter"/>
</dbReference>
<dbReference type="EMBL" id="CAMXCT010000106">
    <property type="protein sequence ID" value="CAI3973906.1"/>
    <property type="molecule type" value="Genomic_DNA"/>
</dbReference>
<dbReference type="OrthoDB" id="10264595at2759"/>
<organism evidence="9">
    <name type="scientific">Cladocopium goreaui</name>
    <dbReference type="NCBI Taxonomy" id="2562237"/>
    <lineage>
        <taxon>Eukaryota</taxon>
        <taxon>Sar</taxon>
        <taxon>Alveolata</taxon>
        <taxon>Dinophyceae</taxon>
        <taxon>Suessiales</taxon>
        <taxon>Symbiodiniaceae</taxon>
        <taxon>Cladocopium</taxon>
    </lineage>
</organism>
<dbReference type="GO" id="GO:0010008">
    <property type="term" value="C:endosome membrane"/>
    <property type="evidence" value="ECO:0007669"/>
    <property type="project" value="TreeGrafter"/>
</dbReference>
<keyword evidence="5" id="KW-0653">Protein transport</keyword>
<dbReference type="EMBL" id="CAMXCT030000106">
    <property type="protein sequence ID" value="CAL4761218.1"/>
    <property type="molecule type" value="Genomic_DNA"/>
</dbReference>
<evidence type="ECO:0000256" key="7">
    <source>
        <dbReference type="SAM" id="MobiDB-lite"/>
    </source>
</evidence>
<evidence type="ECO:0000313" key="9">
    <source>
        <dbReference type="EMBL" id="CAI3973906.1"/>
    </source>
</evidence>
<evidence type="ECO:0000256" key="6">
    <source>
        <dbReference type="ARBA" id="ARBA00023136"/>
    </source>
</evidence>
<feature type="region of interest" description="Disordered" evidence="7">
    <location>
        <begin position="703"/>
        <end position="726"/>
    </location>
</feature>
<dbReference type="InterPro" id="IPR002553">
    <property type="entry name" value="Clathrin/coatomer_adapt-like_N"/>
</dbReference>
<feature type="non-terminal residue" evidence="9">
    <location>
        <position position="968"/>
    </location>
</feature>
<name>A0A9P1BI99_9DINO</name>
<dbReference type="PANTHER" id="PTHR22781">
    <property type="entry name" value="DELTA ADAPTIN-RELATED"/>
    <property type="match status" value="1"/>
</dbReference>
<evidence type="ECO:0000313" key="10">
    <source>
        <dbReference type="EMBL" id="CAL1127281.1"/>
    </source>
</evidence>
<reference evidence="10" key="2">
    <citation type="submission" date="2024-04" db="EMBL/GenBank/DDBJ databases">
        <authorList>
            <person name="Chen Y."/>
            <person name="Shah S."/>
            <person name="Dougan E. K."/>
            <person name="Thang M."/>
            <person name="Chan C."/>
        </authorList>
    </citation>
    <scope>NUCLEOTIDE SEQUENCE [LARGE SCALE GENOMIC DNA]</scope>
</reference>